<organism evidence="3">
    <name type="scientific">Melampsora larici-populina (strain 98AG31 / pathotype 3-4-7)</name>
    <name type="common">Poplar leaf rust fungus</name>
    <dbReference type="NCBI Taxonomy" id="747676"/>
    <lineage>
        <taxon>Eukaryota</taxon>
        <taxon>Fungi</taxon>
        <taxon>Dikarya</taxon>
        <taxon>Basidiomycota</taxon>
        <taxon>Pucciniomycotina</taxon>
        <taxon>Pucciniomycetes</taxon>
        <taxon>Pucciniales</taxon>
        <taxon>Melampsoraceae</taxon>
        <taxon>Melampsora</taxon>
    </lineage>
</organism>
<dbReference type="EMBL" id="GL883189">
    <property type="protein sequence ID" value="EGF97989.1"/>
    <property type="molecule type" value="Genomic_DNA"/>
</dbReference>
<dbReference type="GeneID" id="18925138"/>
<dbReference type="RefSeq" id="XP_007418736.1">
    <property type="nucleotide sequence ID" value="XM_007418674.1"/>
</dbReference>
<dbReference type="KEGG" id="mlr:MELLADRAFT_113915"/>
<keyword evidence="3" id="KW-1185">Reference proteome</keyword>
<dbReference type="VEuPathDB" id="FungiDB:MELLADRAFT_113915"/>
<evidence type="ECO:0000256" key="1">
    <source>
        <dbReference type="SAM" id="MobiDB-lite"/>
    </source>
</evidence>
<feature type="region of interest" description="Disordered" evidence="1">
    <location>
        <begin position="26"/>
        <end position="53"/>
    </location>
</feature>
<protein>
    <submittedName>
        <fullName evidence="2">Uncharacterized protein</fullName>
    </submittedName>
</protein>
<dbReference type="HOGENOM" id="CLU_1215022_0_0_1"/>
<dbReference type="InParanoid" id="F4SBH1"/>
<reference evidence="3" key="1">
    <citation type="journal article" date="2011" name="Proc. Natl. Acad. Sci. U.S.A.">
        <title>Obligate biotrophy features unraveled by the genomic analysis of rust fungi.</title>
        <authorList>
            <person name="Duplessis S."/>
            <person name="Cuomo C.A."/>
            <person name="Lin Y.-C."/>
            <person name="Aerts A."/>
            <person name="Tisserant E."/>
            <person name="Veneault-Fourrey C."/>
            <person name="Joly D.L."/>
            <person name="Hacquard S."/>
            <person name="Amselem J."/>
            <person name="Cantarel B.L."/>
            <person name="Chiu R."/>
            <person name="Coutinho P.M."/>
            <person name="Feau N."/>
            <person name="Field M."/>
            <person name="Frey P."/>
            <person name="Gelhaye E."/>
            <person name="Goldberg J."/>
            <person name="Grabherr M.G."/>
            <person name="Kodira C.D."/>
            <person name="Kohler A."/>
            <person name="Kuees U."/>
            <person name="Lindquist E.A."/>
            <person name="Lucas S.M."/>
            <person name="Mago R."/>
            <person name="Mauceli E."/>
            <person name="Morin E."/>
            <person name="Murat C."/>
            <person name="Pangilinan J.L."/>
            <person name="Park R."/>
            <person name="Pearson M."/>
            <person name="Quesneville H."/>
            <person name="Rouhier N."/>
            <person name="Sakthikumar S."/>
            <person name="Salamov A.A."/>
            <person name="Schmutz J."/>
            <person name="Selles B."/>
            <person name="Shapiro H."/>
            <person name="Tanguay P."/>
            <person name="Tuskan G.A."/>
            <person name="Henrissat B."/>
            <person name="Van de Peer Y."/>
            <person name="Rouze P."/>
            <person name="Ellis J.G."/>
            <person name="Dodds P.N."/>
            <person name="Schein J.E."/>
            <person name="Zhong S."/>
            <person name="Hamelin R.C."/>
            <person name="Grigoriev I.V."/>
            <person name="Szabo L.J."/>
            <person name="Martin F."/>
        </authorList>
    </citation>
    <scope>NUCLEOTIDE SEQUENCE [LARGE SCALE GENOMIC DNA]</scope>
    <source>
        <strain evidence="3">98AG31 / pathotype 3-4-7</strain>
    </source>
</reference>
<dbReference type="Proteomes" id="UP000001072">
    <property type="component" value="Unassembled WGS sequence"/>
</dbReference>
<dbReference type="AlphaFoldDB" id="F4SBH1"/>
<proteinExistence type="predicted"/>
<accession>F4SBH1</accession>
<evidence type="ECO:0000313" key="3">
    <source>
        <dbReference type="Proteomes" id="UP000001072"/>
    </source>
</evidence>
<name>F4SBH1_MELLP</name>
<sequence>MEAPSPTQSHSAPFIYTFKPLKEVADKLEMEPHNGQSPRNKRKSNEAQPKARISVRPQCMQAADGGLSNGCIAIGNKNCPFQYCVGCCRAYSDTTCSEHSIRSLAPALVQQPSQDPPKICNPGDGQFIMEHLSAKCLRPVGGLVLFESHKELGRLKCPFQYGIGHNPTCLGFVSDAPCMAPLPVGSIPTISPPCDQVVKAQHHSQQINVGSFSLCCDANLITRSSRVF</sequence>
<evidence type="ECO:0000313" key="2">
    <source>
        <dbReference type="EMBL" id="EGF97989.1"/>
    </source>
</evidence>
<gene>
    <name evidence="2" type="ORF">MELLADRAFT_113915</name>
</gene>